<gene>
    <name evidence="1" type="ORF">BU16DRAFT_557394</name>
</gene>
<reference evidence="1" key="1">
    <citation type="journal article" date="2020" name="Stud. Mycol.">
        <title>101 Dothideomycetes genomes: a test case for predicting lifestyles and emergence of pathogens.</title>
        <authorList>
            <person name="Haridas S."/>
            <person name="Albert R."/>
            <person name="Binder M."/>
            <person name="Bloem J."/>
            <person name="Labutti K."/>
            <person name="Salamov A."/>
            <person name="Andreopoulos B."/>
            <person name="Baker S."/>
            <person name="Barry K."/>
            <person name="Bills G."/>
            <person name="Bluhm B."/>
            <person name="Cannon C."/>
            <person name="Castanera R."/>
            <person name="Culley D."/>
            <person name="Daum C."/>
            <person name="Ezra D."/>
            <person name="Gonzalez J."/>
            <person name="Henrissat B."/>
            <person name="Kuo A."/>
            <person name="Liang C."/>
            <person name="Lipzen A."/>
            <person name="Lutzoni F."/>
            <person name="Magnuson J."/>
            <person name="Mondo S."/>
            <person name="Nolan M."/>
            <person name="Ohm R."/>
            <person name="Pangilinan J."/>
            <person name="Park H.-J."/>
            <person name="Ramirez L."/>
            <person name="Alfaro M."/>
            <person name="Sun H."/>
            <person name="Tritt A."/>
            <person name="Yoshinaga Y."/>
            <person name="Zwiers L.-H."/>
            <person name="Turgeon B."/>
            <person name="Goodwin S."/>
            <person name="Spatafora J."/>
            <person name="Crous P."/>
            <person name="Grigoriev I."/>
        </authorList>
    </citation>
    <scope>NUCLEOTIDE SEQUENCE</scope>
    <source>
        <strain evidence="1">CBS 269.34</strain>
    </source>
</reference>
<organism evidence="1 2">
    <name type="scientific">Lophium mytilinum</name>
    <dbReference type="NCBI Taxonomy" id="390894"/>
    <lineage>
        <taxon>Eukaryota</taxon>
        <taxon>Fungi</taxon>
        <taxon>Dikarya</taxon>
        <taxon>Ascomycota</taxon>
        <taxon>Pezizomycotina</taxon>
        <taxon>Dothideomycetes</taxon>
        <taxon>Pleosporomycetidae</taxon>
        <taxon>Mytilinidiales</taxon>
        <taxon>Mytilinidiaceae</taxon>
        <taxon>Lophium</taxon>
    </lineage>
</organism>
<proteinExistence type="predicted"/>
<keyword evidence="2" id="KW-1185">Reference proteome</keyword>
<name>A0A6A6R525_9PEZI</name>
<dbReference type="EMBL" id="MU004184">
    <property type="protein sequence ID" value="KAF2499060.1"/>
    <property type="molecule type" value="Genomic_DNA"/>
</dbReference>
<sequence>MLFTPLKHSNATITHADHSPLADPLALHYPWVQLLLLTSLLRYNFQFDALRSRCACPYWAPPPPQSQLQITHPHLPNDSRSFATIPSLTIRHRILLFLYRGTDGAAAASVVADGEGRPEDDHAPAKGFDCGLAMAADMNARDEGVEDEEGDAGLVAE</sequence>
<accession>A0A6A6R525</accession>
<dbReference type="AlphaFoldDB" id="A0A6A6R525"/>
<evidence type="ECO:0000313" key="1">
    <source>
        <dbReference type="EMBL" id="KAF2499060.1"/>
    </source>
</evidence>
<dbReference type="Proteomes" id="UP000799750">
    <property type="component" value="Unassembled WGS sequence"/>
</dbReference>
<protein>
    <submittedName>
        <fullName evidence="1">Uncharacterized protein</fullName>
    </submittedName>
</protein>
<evidence type="ECO:0000313" key="2">
    <source>
        <dbReference type="Proteomes" id="UP000799750"/>
    </source>
</evidence>